<feature type="transmembrane region" description="Helical" evidence="10">
    <location>
        <begin position="242"/>
        <end position="263"/>
    </location>
</feature>
<feature type="region of interest" description="Disordered" evidence="9">
    <location>
        <begin position="1"/>
        <end position="131"/>
    </location>
</feature>
<feature type="transmembrane region" description="Helical" evidence="10">
    <location>
        <begin position="341"/>
        <end position="363"/>
    </location>
</feature>
<comment type="subcellular location">
    <subcellularLocation>
        <location evidence="2">Cell membrane</location>
        <topology evidence="2">Multi-pass membrane protein</topology>
    </subcellularLocation>
</comment>
<keyword evidence="12" id="KW-1185">Reference proteome</keyword>
<name>A0ABR4C935_9HELO</name>
<sequence>MSKQSAPHTSASDDYEMPDSYANLDELADPEPIENPHLSPKFQDDLEDIREGEKEDAVSHRSDGNKNEDESDQYINLDELVGPSPIENPEEHHFSEHHDLEEERAKERTYEDDEAREEQLGERPEPSPAKKRQRLLTHLYVTSYLILFAILGTLARLGITALTTYPSAPVIITEIWANVSGCFVMGYLSEDRFLFRREWNAAQEKHRGTAEDSSNTSDDGSPNSETLLAAAKKEHNAAKKTVPLFIGLAVGFCGSFTSFSSFVRDIFLAMDNGLATITYTSTGTEVGQTYSRDAGYSVMSVLAVILLEVSLCMCALHVGADSAVALEPILSKLPRANLRRFLDPAIVPLAWGAWLSCVVMAIWPPDRPDGPAGNGRTKWAAETWRGQILFALVFAPIGCLLRFHASLHLNGKLISFPLGTFVVNILGTIILGMSWDLQRAPLVSGLIGGSKTGCQVLQGIEDGFCGCLTTVSTWVLELKGLQRKHAYIYGTASVGVGLSFMIVVIGSFIWTIGVAPLACAT</sequence>
<feature type="transmembrane region" description="Helical" evidence="10">
    <location>
        <begin position="383"/>
        <end position="401"/>
    </location>
</feature>
<evidence type="ECO:0000313" key="12">
    <source>
        <dbReference type="Proteomes" id="UP001595075"/>
    </source>
</evidence>
<evidence type="ECO:0000256" key="10">
    <source>
        <dbReference type="SAM" id="Phobius"/>
    </source>
</evidence>
<evidence type="ECO:0000256" key="8">
    <source>
        <dbReference type="ARBA" id="ARBA00035585"/>
    </source>
</evidence>
<comment type="function">
    <text evidence="1">Fluoride channel required for the rapid expulsion of cytoplasmic fluoride.</text>
</comment>
<feature type="region of interest" description="Disordered" evidence="9">
    <location>
        <begin position="205"/>
        <end position="224"/>
    </location>
</feature>
<feature type="compositionally biased region" description="Basic and acidic residues" evidence="9">
    <location>
        <begin position="89"/>
        <end position="109"/>
    </location>
</feature>
<feature type="transmembrane region" description="Helical" evidence="10">
    <location>
        <begin position="139"/>
        <end position="162"/>
    </location>
</feature>
<reference evidence="11 12" key="1">
    <citation type="journal article" date="2024" name="Commun. Biol.">
        <title>Comparative genomic analysis of thermophilic fungi reveals convergent evolutionary adaptations and gene losses.</title>
        <authorList>
            <person name="Steindorff A.S."/>
            <person name="Aguilar-Pontes M.V."/>
            <person name="Robinson A.J."/>
            <person name="Andreopoulos B."/>
            <person name="LaButti K."/>
            <person name="Kuo A."/>
            <person name="Mondo S."/>
            <person name="Riley R."/>
            <person name="Otillar R."/>
            <person name="Haridas S."/>
            <person name="Lipzen A."/>
            <person name="Grimwood J."/>
            <person name="Schmutz J."/>
            <person name="Clum A."/>
            <person name="Reid I.D."/>
            <person name="Moisan M.C."/>
            <person name="Butler G."/>
            <person name="Nguyen T.T.M."/>
            <person name="Dewar K."/>
            <person name="Conant G."/>
            <person name="Drula E."/>
            <person name="Henrissat B."/>
            <person name="Hansel C."/>
            <person name="Singer S."/>
            <person name="Hutchinson M.I."/>
            <person name="de Vries R.P."/>
            <person name="Natvig D.O."/>
            <person name="Powell A.J."/>
            <person name="Tsang A."/>
            <person name="Grigoriev I.V."/>
        </authorList>
    </citation>
    <scope>NUCLEOTIDE SEQUENCE [LARGE SCALE GENOMIC DNA]</scope>
    <source>
        <strain evidence="11 12">CBS 494.80</strain>
    </source>
</reference>
<comment type="catalytic activity">
    <reaction evidence="8">
        <text>fluoride(in) = fluoride(out)</text>
        <dbReference type="Rhea" id="RHEA:76159"/>
        <dbReference type="ChEBI" id="CHEBI:17051"/>
    </reaction>
    <physiologicalReaction direction="left-to-right" evidence="8">
        <dbReference type="Rhea" id="RHEA:76160"/>
    </physiologicalReaction>
</comment>
<evidence type="ECO:0000256" key="3">
    <source>
        <dbReference type="ARBA" id="ARBA00022475"/>
    </source>
</evidence>
<keyword evidence="4 10" id="KW-0812">Transmembrane</keyword>
<feature type="compositionally biased region" description="Polar residues" evidence="9">
    <location>
        <begin position="211"/>
        <end position="224"/>
    </location>
</feature>
<keyword evidence="5 10" id="KW-1133">Transmembrane helix</keyword>
<feature type="compositionally biased region" description="Polar residues" evidence="9">
    <location>
        <begin position="1"/>
        <end position="12"/>
    </location>
</feature>
<evidence type="ECO:0000256" key="1">
    <source>
        <dbReference type="ARBA" id="ARBA00002598"/>
    </source>
</evidence>
<evidence type="ECO:0000256" key="9">
    <source>
        <dbReference type="SAM" id="MobiDB-lite"/>
    </source>
</evidence>
<dbReference type="EMBL" id="JAZHXI010000011">
    <property type="protein sequence ID" value="KAL2066265.1"/>
    <property type="molecule type" value="Genomic_DNA"/>
</dbReference>
<feature type="transmembrane region" description="Helical" evidence="10">
    <location>
        <begin position="168"/>
        <end position="188"/>
    </location>
</feature>
<organism evidence="11 12">
    <name type="scientific">Oculimacula yallundae</name>
    <dbReference type="NCBI Taxonomy" id="86028"/>
    <lineage>
        <taxon>Eukaryota</taxon>
        <taxon>Fungi</taxon>
        <taxon>Dikarya</taxon>
        <taxon>Ascomycota</taxon>
        <taxon>Pezizomycotina</taxon>
        <taxon>Leotiomycetes</taxon>
        <taxon>Helotiales</taxon>
        <taxon>Ploettnerulaceae</taxon>
        <taxon>Oculimacula</taxon>
    </lineage>
</organism>
<evidence type="ECO:0000256" key="2">
    <source>
        <dbReference type="ARBA" id="ARBA00004651"/>
    </source>
</evidence>
<feature type="transmembrane region" description="Helical" evidence="10">
    <location>
        <begin position="296"/>
        <end position="320"/>
    </location>
</feature>
<evidence type="ECO:0000256" key="6">
    <source>
        <dbReference type="ARBA" id="ARBA00023136"/>
    </source>
</evidence>
<evidence type="ECO:0000256" key="5">
    <source>
        <dbReference type="ARBA" id="ARBA00022989"/>
    </source>
</evidence>
<gene>
    <name evidence="11" type="ORF">VTL71DRAFT_2336</name>
</gene>
<protein>
    <recommendedName>
        <fullName evidence="13">Chromosome condensation protein</fullName>
    </recommendedName>
</protein>
<evidence type="ECO:0000256" key="4">
    <source>
        <dbReference type="ARBA" id="ARBA00022692"/>
    </source>
</evidence>
<evidence type="ECO:0000256" key="7">
    <source>
        <dbReference type="ARBA" id="ARBA00035120"/>
    </source>
</evidence>
<feature type="compositionally biased region" description="Basic and acidic residues" evidence="9">
    <location>
        <begin position="49"/>
        <end position="68"/>
    </location>
</feature>
<dbReference type="PANTHER" id="PTHR28259">
    <property type="entry name" value="FLUORIDE EXPORT PROTEIN 1-RELATED"/>
    <property type="match status" value="1"/>
</dbReference>
<comment type="similarity">
    <text evidence="7">Belongs to the fluoride channel Fluc/FEX (TC 1.A.43) family.</text>
</comment>
<comment type="caution">
    <text evidence="11">The sequence shown here is derived from an EMBL/GenBank/DDBJ whole genome shotgun (WGS) entry which is preliminary data.</text>
</comment>
<dbReference type="Pfam" id="PF02537">
    <property type="entry name" value="CRCB"/>
    <property type="match status" value="2"/>
</dbReference>
<dbReference type="InterPro" id="IPR003691">
    <property type="entry name" value="FluC"/>
</dbReference>
<keyword evidence="3" id="KW-1003">Cell membrane</keyword>
<accession>A0ABR4C935</accession>
<feature type="transmembrane region" description="Helical" evidence="10">
    <location>
        <begin position="413"/>
        <end position="435"/>
    </location>
</feature>
<keyword evidence="6 10" id="KW-0472">Membrane</keyword>
<dbReference type="Proteomes" id="UP001595075">
    <property type="component" value="Unassembled WGS sequence"/>
</dbReference>
<feature type="transmembrane region" description="Helical" evidence="10">
    <location>
        <begin position="486"/>
        <end position="519"/>
    </location>
</feature>
<evidence type="ECO:0000313" key="11">
    <source>
        <dbReference type="EMBL" id="KAL2066265.1"/>
    </source>
</evidence>
<evidence type="ECO:0008006" key="13">
    <source>
        <dbReference type="Google" id="ProtNLM"/>
    </source>
</evidence>
<proteinExistence type="inferred from homology"/>
<dbReference type="PANTHER" id="PTHR28259:SF1">
    <property type="entry name" value="FLUORIDE EXPORT PROTEIN 1-RELATED"/>
    <property type="match status" value="1"/>
</dbReference>